<feature type="signal peptide" evidence="1">
    <location>
        <begin position="1"/>
        <end position="24"/>
    </location>
</feature>
<evidence type="ECO:0008006" key="4">
    <source>
        <dbReference type="Google" id="ProtNLM"/>
    </source>
</evidence>
<organism evidence="2 3">
    <name type="scientific">Candidatus Methylobacter titanis</name>
    <dbReference type="NCBI Taxonomy" id="3053457"/>
    <lineage>
        <taxon>Bacteria</taxon>
        <taxon>Pseudomonadati</taxon>
        <taxon>Pseudomonadota</taxon>
        <taxon>Gammaproteobacteria</taxon>
        <taxon>Methylococcales</taxon>
        <taxon>Methylococcaceae</taxon>
        <taxon>Methylobacter</taxon>
    </lineage>
</organism>
<dbReference type="InterPro" id="IPR036249">
    <property type="entry name" value="Thioredoxin-like_sf"/>
</dbReference>
<keyword evidence="3" id="KW-1185">Reference proteome</keyword>
<dbReference type="SUPFAM" id="SSF52833">
    <property type="entry name" value="Thioredoxin-like"/>
    <property type="match status" value="1"/>
</dbReference>
<name>A0AA43Q674_9GAMM</name>
<feature type="chain" id="PRO_5041250767" description="Thioredoxin domain-containing protein" evidence="1">
    <location>
        <begin position="25"/>
        <end position="163"/>
    </location>
</feature>
<dbReference type="EMBL" id="JAQSDF010000079">
    <property type="protein sequence ID" value="MDI1232370.1"/>
    <property type="molecule type" value="Genomic_DNA"/>
</dbReference>
<evidence type="ECO:0000313" key="2">
    <source>
        <dbReference type="EMBL" id="MDI1232370.1"/>
    </source>
</evidence>
<evidence type="ECO:0000256" key="1">
    <source>
        <dbReference type="SAM" id="SignalP"/>
    </source>
</evidence>
<dbReference type="Proteomes" id="UP001160519">
    <property type="component" value="Unassembled WGS sequence"/>
</dbReference>
<proteinExistence type="predicted"/>
<sequence length="163" mass="18944">MRLKKLFPYLLFLLLAPLYSPAQAEPSAFTSGSYQQILTSNANQPFMLVIWSINCSSCLKDMELLSNIHKSRPELNMIMLAADELSVTDQVQQILEKNHLSDIENWIYADENTQKLQFEIDPKWYGELPRTYFFDNTHQRTGVSGILSKQEYDEMFTKILKPE</sequence>
<dbReference type="AlphaFoldDB" id="A0AA43Q674"/>
<comment type="caution">
    <text evidence="2">The sequence shown here is derived from an EMBL/GenBank/DDBJ whole genome shotgun (WGS) entry which is preliminary data.</text>
</comment>
<dbReference type="Gene3D" id="3.40.30.10">
    <property type="entry name" value="Glutaredoxin"/>
    <property type="match status" value="1"/>
</dbReference>
<reference evidence="2" key="1">
    <citation type="submission" date="2023-01" db="EMBL/GenBank/DDBJ databases">
        <title>Biogeochemical cycle of methane in antarctic sediments.</title>
        <authorList>
            <person name="Roldan D.M."/>
            <person name="Menes R.J."/>
        </authorList>
    </citation>
    <scope>NUCLEOTIDE SEQUENCE [LARGE SCALE GENOMIC DNA]</scope>
    <source>
        <strain evidence="2">K-2018 MAG008</strain>
    </source>
</reference>
<accession>A0AA43Q674</accession>
<gene>
    <name evidence="2" type="ORF">PSU93_14615</name>
</gene>
<protein>
    <recommendedName>
        <fullName evidence="4">Thioredoxin domain-containing protein</fullName>
    </recommendedName>
</protein>
<keyword evidence="1" id="KW-0732">Signal</keyword>
<evidence type="ECO:0000313" key="3">
    <source>
        <dbReference type="Proteomes" id="UP001160519"/>
    </source>
</evidence>